<keyword evidence="1" id="KW-0175">Coiled coil</keyword>
<organism evidence="3 4">
    <name type="scientific">Streptomyces lasiicapitis</name>
    <dbReference type="NCBI Taxonomy" id="1923961"/>
    <lineage>
        <taxon>Bacteria</taxon>
        <taxon>Bacillati</taxon>
        <taxon>Actinomycetota</taxon>
        <taxon>Actinomycetes</taxon>
        <taxon>Kitasatosporales</taxon>
        <taxon>Streptomycetaceae</taxon>
        <taxon>Streptomyces</taxon>
    </lineage>
</organism>
<evidence type="ECO:0000256" key="2">
    <source>
        <dbReference type="SAM" id="MobiDB-lite"/>
    </source>
</evidence>
<feature type="compositionally biased region" description="Basic and acidic residues" evidence="2">
    <location>
        <begin position="210"/>
        <end position="229"/>
    </location>
</feature>
<feature type="compositionally biased region" description="Basic and acidic residues" evidence="2">
    <location>
        <begin position="130"/>
        <end position="141"/>
    </location>
</feature>
<feature type="region of interest" description="Disordered" evidence="2">
    <location>
        <begin position="130"/>
        <end position="155"/>
    </location>
</feature>
<comment type="caution">
    <text evidence="3">The sequence shown here is derived from an EMBL/GenBank/DDBJ whole genome shotgun (WGS) entry which is preliminary data.</text>
</comment>
<sequence length="327" mass="36290">MARLTEEDKARNEAAIRAAMERILSGNLPPGGKTHLKTLAAVAGVTRTGFYPKKNRDGTPRPGAYQHLAEEFERRVSELQQAGKIIDPREAQIERLKAEREELKKRVTDRDQRLEKLTGFKQLAISRLAAQHEEIERPPSDHRRRQRPGTARRRRPHRAVWFVQLTVLGDAEPLGAGPLAHDGDRAAHGVGQKVDTPAQVHPPLGGRARTGREDERVCGLRHPQPDGEARQVGQRIAEYREFPVQQPSCEQVPDLQVAVAFSSCHLSPVSDLLAWAVCPLRTVPVWPQSAREGAAASTTAPRLRFGTRDGALLGRLWLSDDGWPGCL</sequence>
<evidence type="ECO:0000313" key="3">
    <source>
        <dbReference type="EMBL" id="GGO41703.1"/>
    </source>
</evidence>
<proteinExistence type="predicted"/>
<dbReference type="Proteomes" id="UP000656881">
    <property type="component" value="Unassembled WGS sequence"/>
</dbReference>
<feature type="compositionally biased region" description="Basic residues" evidence="2">
    <location>
        <begin position="142"/>
        <end position="155"/>
    </location>
</feature>
<dbReference type="EMBL" id="BMNG01000004">
    <property type="protein sequence ID" value="GGO41703.1"/>
    <property type="molecule type" value="Genomic_DNA"/>
</dbReference>
<accession>A0ABQ2LRG0</accession>
<gene>
    <name evidence="3" type="ORF">GCM10012286_21910</name>
</gene>
<name>A0ABQ2LRG0_9ACTN</name>
<evidence type="ECO:0000313" key="4">
    <source>
        <dbReference type="Proteomes" id="UP000656881"/>
    </source>
</evidence>
<keyword evidence="4" id="KW-1185">Reference proteome</keyword>
<feature type="coiled-coil region" evidence="1">
    <location>
        <begin position="86"/>
        <end position="113"/>
    </location>
</feature>
<feature type="region of interest" description="Disordered" evidence="2">
    <location>
        <begin position="195"/>
        <end position="230"/>
    </location>
</feature>
<dbReference type="RefSeq" id="WP_306309882.1">
    <property type="nucleotide sequence ID" value="NZ_BMNG01000004.1"/>
</dbReference>
<reference evidence="4" key="1">
    <citation type="journal article" date="2019" name="Int. J. Syst. Evol. Microbiol.">
        <title>The Global Catalogue of Microorganisms (GCM) 10K type strain sequencing project: providing services to taxonomists for standard genome sequencing and annotation.</title>
        <authorList>
            <consortium name="The Broad Institute Genomics Platform"/>
            <consortium name="The Broad Institute Genome Sequencing Center for Infectious Disease"/>
            <person name="Wu L."/>
            <person name="Ma J."/>
        </authorList>
    </citation>
    <scope>NUCLEOTIDE SEQUENCE [LARGE SCALE GENOMIC DNA]</scope>
    <source>
        <strain evidence="4">CGMCC 4.7349</strain>
    </source>
</reference>
<evidence type="ECO:0000256" key="1">
    <source>
        <dbReference type="SAM" id="Coils"/>
    </source>
</evidence>
<protein>
    <submittedName>
        <fullName evidence="3">Uncharacterized protein</fullName>
    </submittedName>
</protein>